<evidence type="ECO:0000313" key="2">
    <source>
        <dbReference type="Proteomes" id="UP001165190"/>
    </source>
</evidence>
<name>A0A9W7LIS9_HIBTR</name>
<dbReference type="PANTHER" id="PTHR33710:SF64">
    <property type="entry name" value="ENDONUCLEASE_EXONUCLEASE_PHOSPHATASE DOMAIN-CONTAINING PROTEIN"/>
    <property type="match status" value="1"/>
</dbReference>
<comment type="caution">
    <text evidence="1">The sequence shown here is derived from an EMBL/GenBank/DDBJ whole genome shotgun (WGS) entry which is preliminary data.</text>
</comment>
<accession>A0A9W7LIS9</accession>
<proteinExistence type="predicted"/>
<keyword evidence="2" id="KW-1185">Reference proteome</keyword>
<dbReference type="OrthoDB" id="1750912at2759"/>
<sequence>MANFAELLEDLCLMDIPLDNGLFTWSNYRENPTFCRLDRFVFSADFLSLWPDIAQSLWPKSLFDHNPVGLSIQSKSWGPKPFKWFNHLADDSRYVEMIK</sequence>
<dbReference type="PANTHER" id="PTHR33710">
    <property type="entry name" value="BNAC02G09200D PROTEIN"/>
    <property type="match status" value="1"/>
</dbReference>
<gene>
    <name evidence="1" type="ORF">HRI_000308600</name>
</gene>
<organism evidence="1 2">
    <name type="scientific">Hibiscus trionum</name>
    <name type="common">Flower of an hour</name>
    <dbReference type="NCBI Taxonomy" id="183268"/>
    <lineage>
        <taxon>Eukaryota</taxon>
        <taxon>Viridiplantae</taxon>
        <taxon>Streptophyta</taxon>
        <taxon>Embryophyta</taxon>
        <taxon>Tracheophyta</taxon>
        <taxon>Spermatophyta</taxon>
        <taxon>Magnoliopsida</taxon>
        <taxon>eudicotyledons</taxon>
        <taxon>Gunneridae</taxon>
        <taxon>Pentapetalae</taxon>
        <taxon>rosids</taxon>
        <taxon>malvids</taxon>
        <taxon>Malvales</taxon>
        <taxon>Malvaceae</taxon>
        <taxon>Malvoideae</taxon>
        <taxon>Hibiscus</taxon>
    </lineage>
</organism>
<evidence type="ECO:0000313" key="1">
    <source>
        <dbReference type="EMBL" id="GMI66393.1"/>
    </source>
</evidence>
<dbReference type="Proteomes" id="UP001165190">
    <property type="component" value="Unassembled WGS sequence"/>
</dbReference>
<protein>
    <recommendedName>
        <fullName evidence="3">Endonuclease/exonuclease/phosphatase domain-containing protein</fullName>
    </recommendedName>
</protein>
<reference evidence="1" key="1">
    <citation type="submission" date="2023-05" db="EMBL/GenBank/DDBJ databases">
        <title>Genome and transcriptome analyses reveal genes involved in the formation of fine ridges on petal epidermal cells in Hibiscus trionum.</title>
        <authorList>
            <person name="Koshimizu S."/>
            <person name="Masuda S."/>
            <person name="Ishii T."/>
            <person name="Shirasu K."/>
            <person name="Hoshino A."/>
            <person name="Arita M."/>
        </authorList>
    </citation>
    <scope>NUCLEOTIDE SEQUENCE</scope>
    <source>
        <strain evidence="1">Hamamatsu line</strain>
    </source>
</reference>
<dbReference type="EMBL" id="BSYR01000004">
    <property type="protein sequence ID" value="GMI66393.1"/>
    <property type="molecule type" value="Genomic_DNA"/>
</dbReference>
<dbReference type="Gene3D" id="3.60.10.10">
    <property type="entry name" value="Endonuclease/exonuclease/phosphatase"/>
    <property type="match status" value="1"/>
</dbReference>
<dbReference type="SUPFAM" id="SSF56219">
    <property type="entry name" value="DNase I-like"/>
    <property type="match status" value="1"/>
</dbReference>
<dbReference type="InterPro" id="IPR036691">
    <property type="entry name" value="Endo/exonu/phosph_ase_sf"/>
</dbReference>
<evidence type="ECO:0008006" key="3">
    <source>
        <dbReference type="Google" id="ProtNLM"/>
    </source>
</evidence>
<dbReference type="AlphaFoldDB" id="A0A9W7LIS9"/>